<keyword evidence="4" id="KW-1185">Reference proteome</keyword>
<gene>
    <name evidence="2" type="primary">cutC</name>
    <name evidence="3" type="ORF">D6B99_16055</name>
</gene>
<dbReference type="AlphaFoldDB" id="A0A386HTI9"/>
<dbReference type="InterPro" id="IPR005627">
    <property type="entry name" value="CutC-like"/>
</dbReference>
<dbReference type="KEGG" id="ark:D6B99_16055"/>
<dbReference type="InterPro" id="IPR036822">
    <property type="entry name" value="CutC-like_dom_sf"/>
</dbReference>
<name>A0A386HTI9_9BACT</name>
<proteinExistence type="inferred from homology"/>
<evidence type="ECO:0000313" key="4">
    <source>
        <dbReference type="Proteomes" id="UP000266118"/>
    </source>
</evidence>
<evidence type="ECO:0000256" key="1">
    <source>
        <dbReference type="ARBA" id="ARBA00007768"/>
    </source>
</evidence>
<evidence type="ECO:0000313" key="3">
    <source>
        <dbReference type="EMBL" id="AYD48992.1"/>
    </source>
</evidence>
<dbReference type="GO" id="GO:0005507">
    <property type="term" value="F:copper ion binding"/>
    <property type="evidence" value="ECO:0007669"/>
    <property type="project" value="TreeGrafter"/>
</dbReference>
<dbReference type="OrthoDB" id="9815677at2"/>
<dbReference type="PANTHER" id="PTHR12598:SF0">
    <property type="entry name" value="COPPER HOMEOSTASIS PROTEIN CUTC HOMOLOG"/>
    <property type="match status" value="1"/>
</dbReference>
<comment type="subcellular location">
    <subcellularLocation>
        <location evidence="2">Cytoplasm</location>
    </subcellularLocation>
</comment>
<dbReference type="PANTHER" id="PTHR12598">
    <property type="entry name" value="COPPER HOMEOSTASIS PROTEIN CUTC"/>
    <property type="match status" value="1"/>
</dbReference>
<sequence length="238" mass="26256">MLLEIAVFNIASALQAQSLGADRIELCENPLEGGTTPSFGTLKLVSEMIGIPVFPIVRPRGGDFLYNDEEYEVMKADLLLCKKMGFQGAVLGLLNMDGTIDVERTKKLVAAAYPLEITFHRAFDRARNPYESLEQVIETGCSRILTSGQQPNVSNACELIKKLIVQADERIIILPGSGVRSSNLPKMIETGAQEFHSSARKEKKSSMRFTVTSMAESLIHFGVDEEEIKKMKSILQSS</sequence>
<accession>A0A386HTI9</accession>
<dbReference type="FunFam" id="3.20.20.380:FF:000001">
    <property type="entry name" value="Copper homeostasis protein CutC"/>
    <property type="match status" value="1"/>
</dbReference>
<dbReference type="Pfam" id="PF03932">
    <property type="entry name" value="CutC"/>
    <property type="match status" value="1"/>
</dbReference>
<keyword evidence="2" id="KW-0963">Cytoplasm</keyword>
<dbReference type="GO" id="GO:0005737">
    <property type="term" value="C:cytoplasm"/>
    <property type="evidence" value="ECO:0007669"/>
    <property type="project" value="UniProtKB-SubCell"/>
</dbReference>
<comment type="caution">
    <text evidence="2">Once thought to be involved in copper homeostasis, experiments in E.coli have shown this is not the case.</text>
</comment>
<organism evidence="3 4">
    <name type="scientific">Arachidicoccus soli</name>
    <dbReference type="NCBI Taxonomy" id="2341117"/>
    <lineage>
        <taxon>Bacteria</taxon>
        <taxon>Pseudomonadati</taxon>
        <taxon>Bacteroidota</taxon>
        <taxon>Chitinophagia</taxon>
        <taxon>Chitinophagales</taxon>
        <taxon>Chitinophagaceae</taxon>
        <taxon>Arachidicoccus</taxon>
    </lineage>
</organism>
<dbReference type="Gene3D" id="3.20.20.380">
    <property type="entry name" value="Copper homeostasis (CutC) domain"/>
    <property type="match status" value="1"/>
</dbReference>
<dbReference type="Proteomes" id="UP000266118">
    <property type="component" value="Chromosome"/>
</dbReference>
<evidence type="ECO:0000256" key="2">
    <source>
        <dbReference type="HAMAP-Rule" id="MF_00795"/>
    </source>
</evidence>
<dbReference type="RefSeq" id="WP_119990274.1">
    <property type="nucleotide sequence ID" value="NZ_CP032489.1"/>
</dbReference>
<dbReference type="EMBL" id="CP032489">
    <property type="protein sequence ID" value="AYD48992.1"/>
    <property type="molecule type" value="Genomic_DNA"/>
</dbReference>
<dbReference type="HAMAP" id="MF_00795">
    <property type="entry name" value="CutC"/>
    <property type="match status" value="1"/>
</dbReference>
<reference evidence="3 4" key="1">
    <citation type="submission" date="2018-09" db="EMBL/GenBank/DDBJ databases">
        <title>Arachidicoccus sp. nov., a bacterium isolated from soil.</title>
        <authorList>
            <person name="Weon H.-Y."/>
            <person name="Kwon S.-W."/>
            <person name="Lee S.A."/>
        </authorList>
    </citation>
    <scope>NUCLEOTIDE SEQUENCE [LARGE SCALE GENOMIC DNA]</scope>
    <source>
        <strain evidence="3 4">KIS59-12</strain>
    </source>
</reference>
<protein>
    <recommendedName>
        <fullName evidence="2">PF03932 family protein CutC</fullName>
    </recommendedName>
</protein>
<dbReference type="SUPFAM" id="SSF110395">
    <property type="entry name" value="CutC-like"/>
    <property type="match status" value="1"/>
</dbReference>
<comment type="similarity">
    <text evidence="1 2">Belongs to the CutC family.</text>
</comment>